<evidence type="ECO:0000256" key="4">
    <source>
        <dbReference type="ARBA" id="ARBA00012895"/>
    </source>
</evidence>
<dbReference type="EC" id="5.6.2.2" evidence="4"/>
<keyword evidence="5" id="KW-0547">Nucleotide-binding</keyword>
<keyword evidence="9" id="KW-0413">Isomerase</keyword>
<reference evidence="11" key="1">
    <citation type="journal article" date="2014" name="Front. Microbiol.">
        <title>High frequency of phylogenetically diverse reductive dehalogenase-homologous genes in deep subseafloor sedimentary metagenomes.</title>
        <authorList>
            <person name="Kawai M."/>
            <person name="Futagami T."/>
            <person name="Toyoda A."/>
            <person name="Takaki Y."/>
            <person name="Nishi S."/>
            <person name="Hori S."/>
            <person name="Arai W."/>
            <person name="Tsubouchi T."/>
            <person name="Morono Y."/>
            <person name="Uchiyama I."/>
            <person name="Ito T."/>
            <person name="Fujiyama A."/>
            <person name="Inagaki F."/>
            <person name="Takami H."/>
        </authorList>
    </citation>
    <scope>NUCLEOTIDE SEQUENCE</scope>
    <source>
        <strain evidence="11">Expedition CK06-06</strain>
    </source>
</reference>
<comment type="cofactor">
    <cofactor evidence="2">
        <name>Mg(2+)</name>
        <dbReference type="ChEBI" id="CHEBI:18420"/>
    </cofactor>
</comment>
<dbReference type="Gene3D" id="3.30.565.10">
    <property type="entry name" value="Histidine kinase-like ATPase, C-terminal domain"/>
    <property type="match status" value="1"/>
</dbReference>
<dbReference type="SUPFAM" id="SSF54211">
    <property type="entry name" value="Ribosomal protein S5 domain 2-like"/>
    <property type="match status" value="1"/>
</dbReference>
<dbReference type="CDD" id="cd16928">
    <property type="entry name" value="HATPase_GyrB-like"/>
    <property type="match status" value="1"/>
</dbReference>
<evidence type="ECO:0000256" key="5">
    <source>
        <dbReference type="ARBA" id="ARBA00022741"/>
    </source>
</evidence>
<feature type="domain" description="Histidine kinase/HSP90-like ATPase" evidence="10">
    <location>
        <begin position="1"/>
        <end position="133"/>
    </location>
</feature>
<dbReference type="InterPro" id="IPR014721">
    <property type="entry name" value="Ribsml_uS5_D2-typ_fold_subgr"/>
</dbReference>
<comment type="catalytic activity">
    <reaction evidence="1">
        <text>ATP-dependent breakage, passage and rejoining of double-stranded DNA.</text>
        <dbReference type="EC" id="5.6.2.2"/>
    </reaction>
</comment>
<evidence type="ECO:0000256" key="1">
    <source>
        <dbReference type="ARBA" id="ARBA00000185"/>
    </source>
</evidence>
<dbReference type="PRINTS" id="PR00418">
    <property type="entry name" value="TPI2FAMILY"/>
</dbReference>
<evidence type="ECO:0000256" key="2">
    <source>
        <dbReference type="ARBA" id="ARBA00001946"/>
    </source>
</evidence>
<evidence type="ECO:0000259" key="10">
    <source>
        <dbReference type="SMART" id="SM00387"/>
    </source>
</evidence>
<dbReference type="GO" id="GO:0005524">
    <property type="term" value="F:ATP binding"/>
    <property type="evidence" value="ECO:0007669"/>
    <property type="project" value="UniProtKB-KW"/>
</dbReference>
<dbReference type="InterPro" id="IPR036890">
    <property type="entry name" value="HATPase_C_sf"/>
</dbReference>
<comment type="caution">
    <text evidence="11">The sequence shown here is derived from an EMBL/GenBank/DDBJ whole genome shotgun (WGS) entry which is preliminary data.</text>
</comment>
<feature type="non-terminal residue" evidence="11">
    <location>
        <position position="267"/>
    </location>
</feature>
<dbReference type="PANTHER" id="PTHR45866:SF1">
    <property type="entry name" value="DNA GYRASE SUBUNIT B, MITOCHONDRIAL"/>
    <property type="match status" value="1"/>
</dbReference>
<comment type="similarity">
    <text evidence="3">Belongs to the type II topoisomerase GyrB family.</text>
</comment>
<dbReference type="Pfam" id="PF00204">
    <property type="entry name" value="DNA_gyraseB"/>
    <property type="match status" value="1"/>
</dbReference>
<proteinExistence type="inferred from homology"/>
<keyword evidence="7" id="KW-0799">Topoisomerase</keyword>
<dbReference type="SMART" id="SM00387">
    <property type="entry name" value="HATPase_c"/>
    <property type="match status" value="1"/>
</dbReference>
<protein>
    <recommendedName>
        <fullName evidence="4">DNA topoisomerase (ATP-hydrolyzing)</fullName>
        <ecNumber evidence="4">5.6.2.2</ecNumber>
    </recommendedName>
</protein>
<dbReference type="InterPro" id="IPR013506">
    <property type="entry name" value="Topo_IIA_bsu_dom2"/>
</dbReference>
<dbReference type="EMBL" id="BARV01024008">
    <property type="protein sequence ID" value="GAI43277.1"/>
    <property type="molecule type" value="Genomic_DNA"/>
</dbReference>
<evidence type="ECO:0000256" key="8">
    <source>
        <dbReference type="ARBA" id="ARBA00023125"/>
    </source>
</evidence>
<keyword evidence="8" id="KW-0238">DNA-binding</keyword>
<keyword evidence="6" id="KW-0067">ATP-binding</keyword>
<dbReference type="InterPro" id="IPR003594">
    <property type="entry name" value="HATPase_dom"/>
</dbReference>
<evidence type="ECO:0000256" key="9">
    <source>
        <dbReference type="ARBA" id="ARBA00023235"/>
    </source>
</evidence>
<dbReference type="SUPFAM" id="SSF55874">
    <property type="entry name" value="ATPase domain of HSP90 chaperone/DNA topoisomerase II/histidine kinase"/>
    <property type="match status" value="1"/>
</dbReference>
<dbReference type="GO" id="GO:0003677">
    <property type="term" value="F:DNA binding"/>
    <property type="evidence" value="ECO:0007669"/>
    <property type="project" value="UniProtKB-KW"/>
</dbReference>
<dbReference type="GO" id="GO:0006265">
    <property type="term" value="P:DNA topological change"/>
    <property type="evidence" value="ECO:0007669"/>
    <property type="project" value="InterPro"/>
</dbReference>
<organism evidence="11">
    <name type="scientific">marine sediment metagenome</name>
    <dbReference type="NCBI Taxonomy" id="412755"/>
    <lineage>
        <taxon>unclassified sequences</taxon>
        <taxon>metagenomes</taxon>
        <taxon>ecological metagenomes</taxon>
    </lineage>
</organism>
<sequence length="267" mass="29164">IVYNSIDEALAGACDLVEVTIFNDGRVAVSDNGRGIPVEVHPVTSTSALEAVMTILHAGAKFGGRGYAVSGGLHGVGASVVNALSSELQVEVKRDGKCYRQEYRRGIPQNAVEEVGEASDTGTTTTFLADQEIFGNLNYDFDALSQRFREMCYLTKGLELHFEDKKSDREVTFYFEGGIASFARYLNKNRPVLHTPIFISKTVNGTEVEVALQYNEGFAETTFSFANCINTQDGGSHLTGFRAAITRVINDSARNLKLIKEDEANLI</sequence>
<gene>
    <name evidence="11" type="ORF">S06H3_39276</name>
</gene>
<dbReference type="PANTHER" id="PTHR45866">
    <property type="entry name" value="DNA GYRASE/TOPOISOMERASE SUBUNIT B"/>
    <property type="match status" value="1"/>
</dbReference>
<feature type="non-terminal residue" evidence="11">
    <location>
        <position position="1"/>
    </location>
</feature>
<dbReference type="AlphaFoldDB" id="X1NGV8"/>
<dbReference type="InterPro" id="IPR001241">
    <property type="entry name" value="Topo_IIA"/>
</dbReference>
<accession>X1NGV8</accession>
<dbReference type="InterPro" id="IPR000565">
    <property type="entry name" value="Topo_IIA_B"/>
</dbReference>
<dbReference type="Gene3D" id="3.30.230.10">
    <property type="match status" value="1"/>
</dbReference>
<dbReference type="Pfam" id="PF02518">
    <property type="entry name" value="HATPase_c"/>
    <property type="match status" value="1"/>
</dbReference>
<dbReference type="SMART" id="SM00433">
    <property type="entry name" value="TOP2c"/>
    <property type="match status" value="1"/>
</dbReference>
<name>X1NGV8_9ZZZZ</name>
<evidence type="ECO:0000313" key="11">
    <source>
        <dbReference type="EMBL" id="GAI43277.1"/>
    </source>
</evidence>
<dbReference type="GO" id="GO:0003918">
    <property type="term" value="F:DNA topoisomerase type II (double strand cut, ATP-hydrolyzing) activity"/>
    <property type="evidence" value="ECO:0007669"/>
    <property type="project" value="UniProtKB-EC"/>
</dbReference>
<evidence type="ECO:0000256" key="7">
    <source>
        <dbReference type="ARBA" id="ARBA00023029"/>
    </source>
</evidence>
<dbReference type="PRINTS" id="PR01159">
    <property type="entry name" value="DNAGYRASEB"/>
</dbReference>
<evidence type="ECO:0000256" key="6">
    <source>
        <dbReference type="ARBA" id="ARBA00022840"/>
    </source>
</evidence>
<dbReference type="InterPro" id="IPR020568">
    <property type="entry name" value="Ribosomal_Su5_D2-typ_SF"/>
</dbReference>
<evidence type="ECO:0000256" key="3">
    <source>
        <dbReference type="ARBA" id="ARBA00010708"/>
    </source>
</evidence>